<accession>A0AAV1PQ55</accession>
<name>A0AAV1PQ55_SCOSC</name>
<gene>
    <name evidence="2" type="ORF">FSCOSCO3_A036970</name>
</gene>
<evidence type="ECO:0000313" key="3">
    <source>
        <dbReference type="Proteomes" id="UP001314229"/>
    </source>
</evidence>
<dbReference type="Proteomes" id="UP001314229">
    <property type="component" value="Unassembled WGS sequence"/>
</dbReference>
<dbReference type="AlphaFoldDB" id="A0AAV1PQ55"/>
<feature type="non-terminal residue" evidence="2">
    <location>
        <position position="1"/>
    </location>
</feature>
<dbReference type="EMBL" id="CAWUFR010000230">
    <property type="protein sequence ID" value="CAK6973500.1"/>
    <property type="molecule type" value="Genomic_DNA"/>
</dbReference>
<reference evidence="2 3" key="1">
    <citation type="submission" date="2024-01" db="EMBL/GenBank/DDBJ databases">
        <authorList>
            <person name="Alioto T."/>
            <person name="Alioto T."/>
            <person name="Gomez Garrido J."/>
        </authorList>
    </citation>
    <scope>NUCLEOTIDE SEQUENCE [LARGE SCALE GENOMIC DNA]</scope>
</reference>
<dbReference type="EMBL" id="CAWUFR010000230">
    <property type="protein sequence ID" value="CAK6973499.1"/>
    <property type="molecule type" value="Genomic_DNA"/>
</dbReference>
<feature type="compositionally biased region" description="Polar residues" evidence="1">
    <location>
        <begin position="68"/>
        <end position="78"/>
    </location>
</feature>
<protein>
    <submittedName>
        <fullName evidence="2">Uncharacterized protein</fullName>
    </submittedName>
</protein>
<feature type="region of interest" description="Disordered" evidence="1">
    <location>
        <begin position="42"/>
        <end position="78"/>
    </location>
</feature>
<proteinExistence type="predicted"/>
<sequence>VRGCGPVTKTGSANQVAVFVPISRIQLLAANRRAGFVPMSSIFSSRPDRQQPAKLSVRQPIEEPDQPHLSTVSAPLTM</sequence>
<keyword evidence="3" id="KW-1185">Reference proteome</keyword>
<evidence type="ECO:0000313" key="2">
    <source>
        <dbReference type="EMBL" id="CAK6973500.1"/>
    </source>
</evidence>
<comment type="caution">
    <text evidence="2">The sequence shown here is derived from an EMBL/GenBank/DDBJ whole genome shotgun (WGS) entry which is preliminary data.</text>
</comment>
<organism evidence="2 3">
    <name type="scientific">Scomber scombrus</name>
    <name type="common">Atlantic mackerel</name>
    <name type="synonym">Scomber vernalis</name>
    <dbReference type="NCBI Taxonomy" id="13677"/>
    <lineage>
        <taxon>Eukaryota</taxon>
        <taxon>Metazoa</taxon>
        <taxon>Chordata</taxon>
        <taxon>Craniata</taxon>
        <taxon>Vertebrata</taxon>
        <taxon>Euteleostomi</taxon>
        <taxon>Actinopterygii</taxon>
        <taxon>Neopterygii</taxon>
        <taxon>Teleostei</taxon>
        <taxon>Neoteleostei</taxon>
        <taxon>Acanthomorphata</taxon>
        <taxon>Pelagiaria</taxon>
        <taxon>Scombriformes</taxon>
        <taxon>Scombridae</taxon>
        <taxon>Scomber</taxon>
    </lineage>
</organism>
<evidence type="ECO:0000256" key="1">
    <source>
        <dbReference type="SAM" id="MobiDB-lite"/>
    </source>
</evidence>